<comment type="caution">
    <text evidence="3">The sequence shown here is derived from an EMBL/GenBank/DDBJ whole genome shotgun (WGS) entry which is preliminary data.</text>
</comment>
<dbReference type="AlphaFoldDB" id="A0A940DPS3"/>
<keyword evidence="1" id="KW-0378">Hydrolase</keyword>
<dbReference type="InterPro" id="IPR006680">
    <property type="entry name" value="Amidohydro-rel"/>
</dbReference>
<dbReference type="Gene3D" id="3.20.20.140">
    <property type="entry name" value="Metal-dependent hydrolases"/>
    <property type="match status" value="1"/>
</dbReference>
<dbReference type="GO" id="GO:0016810">
    <property type="term" value="F:hydrolase activity, acting on carbon-nitrogen (but not peptide) bonds"/>
    <property type="evidence" value="ECO:0007669"/>
    <property type="project" value="InterPro"/>
</dbReference>
<feature type="non-terminal residue" evidence="3">
    <location>
        <position position="1"/>
    </location>
</feature>
<evidence type="ECO:0000256" key="1">
    <source>
        <dbReference type="ARBA" id="ARBA00022801"/>
    </source>
</evidence>
<dbReference type="EMBL" id="JADIMJ010000124">
    <property type="protein sequence ID" value="MBO8454666.1"/>
    <property type="molecule type" value="Genomic_DNA"/>
</dbReference>
<dbReference type="InterPro" id="IPR050287">
    <property type="entry name" value="MTA/SAH_deaminase"/>
</dbReference>
<dbReference type="Proteomes" id="UP000771749">
    <property type="component" value="Unassembled WGS sequence"/>
</dbReference>
<dbReference type="SUPFAM" id="SSF51556">
    <property type="entry name" value="Metallo-dependent hydrolases"/>
    <property type="match status" value="1"/>
</dbReference>
<reference evidence="3" key="2">
    <citation type="journal article" date="2021" name="PeerJ">
        <title>Extensive microbial diversity within the chicken gut microbiome revealed by metagenomics and culture.</title>
        <authorList>
            <person name="Gilroy R."/>
            <person name="Ravi A."/>
            <person name="Getino M."/>
            <person name="Pursley I."/>
            <person name="Horton D.L."/>
            <person name="Alikhan N.F."/>
            <person name="Baker D."/>
            <person name="Gharbi K."/>
            <person name="Hall N."/>
            <person name="Watson M."/>
            <person name="Adriaenssens E.M."/>
            <person name="Foster-Nyarko E."/>
            <person name="Jarju S."/>
            <person name="Secka A."/>
            <person name="Antonio M."/>
            <person name="Oren A."/>
            <person name="Chaudhuri R.R."/>
            <person name="La Ragione R."/>
            <person name="Hildebrand F."/>
            <person name="Pallen M.J."/>
        </authorList>
    </citation>
    <scope>NUCLEOTIDE SEQUENCE</scope>
    <source>
        <strain evidence="3">F1-3629</strain>
    </source>
</reference>
<reference evidence="3" key="1">
    <citation type="submission" date="2020-10" db="EMBL/GenBank/DDBJ databases">
        <authorList>
            <person name="Gilroy R."/>
        </authorList>
    </citation>
    <scope>NUCLEOTIDE SEQUENCE</scope>
    <source>
        <strain evidence="3">F1-3629</strain>
    </source>
</reference>
<dbReference type="PANTHER" id="PTHR43794">
    <property type="entry name" value="AMINOHYDROLASE SSNA-RELATED"/>
    <property type="match status" value="1"/>
</dbReference>
<dbReference type="Pfam" id="PF01979">
    <property type="entry name" value="Amidohydro_1"/>
    <property type="match status" value="1"/>
</dbReference>
<feature type="domain" description="Amidohydrolase-related" evidence="2">
    <location>
        <begin position="1"/>
        <end position="199"/>
    </location>
</feature>
<evidence type="ECO:0000259" key="2">
    <source>
        <dbReference type="Pfam" id="PF01979"/>
    </source>
</evidence>
<name>A0A940DPS3_9BACT</name>
<protein>
    <submittedName>
        <fullName evidence="3">Amidohydrolase family protein</fullName>
    </submittedName>
</protein>
<proteinExistence type="predicted"/>
<dbReference type="InterPro" id="IPR032466">
    <property type="entry name" value="Metal_Hydrolase"/>
</dbReference>
<sequence length="224" mass="24524">HGLKIHIHLSETEKEVNDCIKEHGVSPVEYLDRLGILGPDLIAAHTLWLSDNDIDLLGAHHVNCVHNINSNLKLASGYRFRYNELRDAGANVCIGTDGCASSNNLDILEALKTAAMVQKAWRKDPSAMPLDELVPIATANGARALGINTGLIEVGRDADLLIIDTDNTFFLSPAPLLANLVYSAHSDCIGSVMCRGRFVMRDRKIEGEKEILAEAGDVLRRMKF</sequence>
<organism evidence="3 4">
    <name type="scientific">Candidatus Cryptobacteroides gallistercoris</name>
    <dbReference type="NCBI Taxonomy" id="2840765"/>
    <lineage>
        <taxon>Bacteria</taxon>
        <taxon>Pseudomonadati</taxon>
        <taxon>Bacteroidota</taxon>
        <taxon>Bacteroidia</taxon>
        <taxon>Bacteroidales</taxon>
        <taxon>Candidatus Cryptobacteroides</taxon>
    </lineage>
</organism>
<gene>
    <name evidence="3" type="ORF">IAC07_08105</name>
</gene>
<dbReference type="InterPro" id="IPR011059">
    <property type="entry name" value="Metal-dep_hydrolase_composite"/>
</dbReference>
<evidence type="ECO:0000313" key="3">
    <source>
        <dbReference type="EMBL" id="MBO8454666.1"/>
    </source>
</evidence>
<evidence type="ECO:0000313" key="4">
    <source>
        <dbReference type="Proteomes" id="UP000771749"/>
    </source>
</evidence>
<dbReference type="Gene3D" id="2.30.40.10">
    <property type="entry name" value="Urease, subunit C, domain 1"/>
    <property type="match status" value="1"/>
</dbReference>
<dbReference type="SUPFAM" id="SSF51338">
    <property type="entry name" value="Composite domain of metallo-dependent hydrolases"/>
    <property type="match status" value="1"/>
</dbReference>
<accession>A0A940DPS3</accession>
<dbReference type="PANTHER" id="PTHR43794:SF11">
    <property type="entry name" value="AMIDOHYDROLASE-RELATED DOMAIN-CONTAINING PROTEIN"/>
    <property type="match status" value="1"/>
</dbReference>